<keyword evidence="1" id="KW-0812">Transmembrane</keyword>
<dbReference type="Proteomes" id="UP000830198">
    <property type="component" value="Chromosome"/>
</dbReference>
<keyword evidence="1" id="KW-0472">Membrane</keyword>
<dbReference type="RefSeq" id="WP_247812037.1">
    <property type="nucleotide sequence ID" value="NZ_CP095855.1"/>
</dbReference>
<evidence type="ECO:0000313" key="3">
    <source>
        <dbReference type="Proteomes" id="UP000830198"/>
    </source>
</evidence>
<proteinExistence type="predicted"/>
<keyword evidence="3" id="KW-1185">Reference proteome</keyword>
<protein>
    <submittedName>
        <fullName evidence="2">Uncharacterized protein</fullName>
    </submittedName>
</protein>
<sequence length="74" mass="7529">MSLKTIVLVGGFSAIIAGVGGMLFCLPFLFSARIENLIGAGCPFVGGAVLAGFGLVSLAIVQRSTKDGKITIEN</sequence>
<evidence type="ECO:0000256" key="1">
    <source>
        <dbReference type="SAM" id="Phobius"/>
    </source>
</evidence>
<gene>
    <name evidence="2" type="ORF">MYF79_00515</name>
</gene>
<organism evidence="2 3">
    <name type="scientific">Chitinophaga filiformis</name>
    <name type="common">Myxococcus filiformis</name>
    <name type="synonym">Flexibacter filiformis</name>
    <dbReference type="NCBI Taxonomy" id="104663"/>
    <lineage>
        <taxon>Bacteria</taxon>
        <taxon>Pseudomonadati</taxon>
        <taxon>Bacteroidota</taxon>
        <taxon>Chitinophagia</taxon>
        <taxon>Chitinophagales</taxon>
        <taxon>Chitinophagaceae</taxon>
        <taxon>Chitinophaga</taxon>
    </lineage>
</organism>
<evidence type="ECO:0000313" key="2">
    <source>
        <dbReference type="EMBL" id="UPK69770.1"/>
    </source>
</evidence>
<keyword evidence="1" id="KW-1133">Transmembrane helix</keyword>
<feature type="transmembrane region" description="Helical" evidence="1">
    <location>
        <begin position="7"/>
        <end position="30"/>
    </location>
</feature>
<accession>A0ABY4I107</accession>
<feature type="transmembrane region" description="Helical" evidence="1">
    <location>
        <begin position="36"/>
        <end position="61"/>
    </location>
</feature>
<reference evidence="2 3" key="1">
    <citation type="submission" date="2022-04" db="EMBL/GenBank/DDBJ databases">
        <title>The arsenic-methylating capacity of Chitinophaga filiformis YT5 during chitin decomposition.</title>
        <authorList>
            <person name="Chen G."/>
            <person name="Liang Y."/>
        </authorList>
    </citation>
    <scope>NUCLEOTIDE SEQUENCE [LARGE SCALE GENOMIC DNA]</scope>
    <source>
        <strain evidence="2 3">YT5</strain>
    </source>
</reference>
<name>A0ABY4I107_CHIFI</name>
<dbReference type="EMBL" id="CP095855">
    <property type="protein sequence ID" value="UPK69770.1"/>
    <property type="molecule type" value="Genomic_DNA"/>
</dbReference>